<feature type="domain" description="NodB homology" evidence="3">
    <location>
        <begin position="59"/>
        <end position="233"/>
    </location>
</feature>
<keyword evidence="1" id="KW-0479">Metal-binding</keyword>
<dbReference type="PROSITE" id="PS51677">
    <property type="entry name" value="NODB"/>
    <property type="match status" value="1"/>
</dbReference>
<name>A0A939BGC0_9CLOT</name>
<dbReference type="GO" id="GO:0046872">
    <property type="term" value="F:metal ion binding"/>
    <property type="evidence" value="ECO:0007669"/>
    <property type="project" value="UniProtKB-KW"/>
</dbReference>
<dbReference type="SUPFAM" id="SSF88713">
    <property type="entry name" value="Glycoside hydrolase/deacetylase"/>
    <property type="match status" value="1"/>
</dbReference>
<dbReference type="GO" id="GO:0005975">
    <property type="term" value="P:carbohydrate metabolic process"/>
    <property type="evidence" value="ECO:0007669"/>
    <property type="project" value="InterPro"/>
</dbReference>
<comment type="caution">
    <text evidence="4">The sequence shown here is derived from an EMBL/GenBank/DDBJ whole genome shotgun (WGS) entry which is preliminary data.</text>
</comment>
<dbReference type="GO" id="GO:0016810">
    <property type="term" value="F:hydrolase activity, acting on carbon-nitrogen (but not peptide) bonds"/>
    <property type="evidence" value="ECO:0007669"/>
    <property type="project" value="InterPro"/>
</dbReference>
<dbReference type="InterPro" id="IPR011330">
    <property type="entry name" value="Glyco_hydro/deAcase_b/a-brl"/>
</dbReference>
<proteinExistence type="predicted"/>
<reference evidence="4" key="2">
    <citation type="journal article" date="2021" name="Sci. Rep.">
        <title>The distribution of antibiotic resistance genes in chicken gut microbiota commensals.</title>
        <authorList>
            <person name="Juricova H."/>
            <person name="Matiasovicova J."/>
            <person name="Kubasova T."/>
            <person name="Cejkova D."/>
            <person name="Rychlik I."/>
        </authorList>
    </citation>
    <scope>NUCLEOTIDE SEQUENCE</scope>
    <source>
        <strain evidence="4">An582</strain>
    </source>
</reference>
<dbReference type="InterPro" id="IPR002509">
    <property type="entry name" value="NODB_dom"/>
</dbReference>
<dbReference type="Gene3D" id="3.20.20.370">
    <property type="entry name" value="Glycoside hydrolase/deacetylase"/>
    <property type="match status" value="1"/>
</dbReference>
<evidence type="ECO:0000256" key="1">
    <source>
        <dbReference type="ARBA" id="ARBA00022723"/>
    </source>
</evidence>
<dbReference type="PANTHER" id="PTHR10587">
    <property type="entry name" value="GLYCOSYL TRANSFERASE-RELATED"/>
    <property type="match status" value="1"/>
</dbReference>
<keyword evidence="2" id="KW-0378">Hydrolase</keyword>
<dbReference type="Proteomes" id="UP000705508">
    <property type="component" value="Unassembled WGS sequence"/>
</dbReference>
<evidence type="ECO:0000256" key="2">
    <source>
        <dbReference type="ARBA" id="ARBA00022801"/>
    </source>
</evidence>
<dbReference type="GO" id="GO:0016020">
    <property type="term" value="C:membrane"/>
    <property type="evidence" value="ECO:0007669"/>
    <property type="project" value="TreeGrafter"/>
</dbReference>
<dbReference type="AlphaFoldDB" id="A0A939BGC0"/>
<evidence type="ECO:0000259" key="3">
    <source>
        <dbReference type="PROSITE" id="PS51677"/>
    </source>
</evidence>
<dbReference type="Pfam" id="PF01522">
    <property type="entry name" value="Polysacc_deac_1"/>
    <property type="match status" value="1"/>
</dbReference>
<organism evidence="4 5">
    <name type="scientific">Mordavella massiliensis</name>
    <dbReference type="NCBI Taxonomy" id="1871024"/>
    <lineage>
        <taxon>Bacteria</taxon>
        <taxon>Bacillati</taxon>
        <taxon>Bacillota</taxon>
        <taxon>Clostridia</taxon>
        <taxon>Eubacteriales</taxon>
        <taxon>Clostridiaceae</taxon>
        <taxon>Mordavella</taxon>
    </lineage>
</organism>
<reference evidence="4" key="1">
    <citation type="submission" date="2020-08" db="EMBL/GenBank/DDBJ databases">
        <authorList>
            <person name="Cejkova D."/>
            <person name="Kubasova T."/>
            <person name="Jahodarova E."/>
            <person name="Rychlik I."/>
        </authorList>
    </citation>
    <scope>NUCLEOTIDE SEQUENCE</scope>
    <source>
        <strain evidence="4">An582</strain>
    </source>
</reference>
<protein>
    <submittedName>
        <fullName evidence="4">Polysaccharide deacetylase family protein</fullName>
    </submittedName>
</protein>
<evidence type="ECO:0000313" key="4">
    <source>
        <dbReference type="EMBL" id="MBM6947905.1"/>
    </source>
</evidence>
<evidence type="ECO:0000313" key="5">
    <source>
        <dbReference type="Proteomes" id="UP000705508"/>
    </source>
</evidence>
<dbReference type="EMBL" id="JACJKS010000004">
    <property type="protein sequence ID" value="MBM6947905.1"/>
    <property type="molecule type" value="Genomic_DNA"/>
</dbReference>
<dbReference type="InterPro" id="IPR050248">
    <property type="entry name" value="Polysacc_deacetylase_ArnD"/>
</dbReference>
<gene>
    <name evidence="4" type="ORF">H6A20_04390</name>
</gene>
<dbReference type="PANTHER" id="PTHR10587:SF133">
    <property type="entry name" value="CHITIN DEACETYLASE 1-RELATED"/>
    <property type="match status" value="1"/>
</dbReference>
<accession>A0A939BGC0</accession>
<sequence length="241" mass="26950">MKQGKEKMRAPGKKAVFLAYAAMLLFPLLSCAWRQQSAGAASLPAGGTAGAREDAGDVRKIALTFDDGPHPRWTPRLLDGLRERDVQATFFLIGMYAAQYPQIVERMDREGHLIGNHTYHHVRLDQEDAKEMRREIRDTDQAIYLITGKHTDYVRPPFGVWNEELGEEMEVLPILWTIDPLDWTTQDVGGIVEKVVTQAQDGAMILLHDCYGSSVEAALEIVDILKGQGFSFVTAEELVLP</sequence>